<keyword evidence="5" id="KW-1185">Reference proteome</keyword>
<dbReference type="Proteomes" id="UP001231189">
    <property type="component" value="Unassembled WGS sequence"/>
</dbReference>
<evidence type="ECO:0000313" key="4">
    <source>
        <dbReference type="EMBL" id="KAK1626701.1"/>
    </source>
</evidence>
<reference evidence="4" key="1">
    <citation type="submission" date="2023-07" db="EMBL/GenBank/DDBJ databases">
        <title>A chromosome-level genome assembly of Lolium multiflorum.</title>
        <authorList>
            <person name="Chen Y."/>
            <person name="Copetti D."/>
            <person name="Kolliker R."/>
            <person name="Studer B."/>
        </authorList>
    </citation>
    <scope>NUCLEOTIDE SEQUENCE</scope>
    <source>
        <strain evidence="4">02402/16</strain>
        <tissue evidence="4">Leaf</tissue>
    </source>
</reference>
<feature type="coiled-coil region" evidence="1">
    <location>
        <begin position="700"/>
        <end position="758"/>
    </location>
</feature>
<accession>A0AAD8VZA3</accession>
<evidence type="ECO:0000256" key="1">
    <source>
        <dbReference type="SAM" id="Coils"/>
    </source>
</evidence>
<feature type="compositionally biased region" description="Polar residues" evidence="2">
    <location>
        <begin position="489"/>
        <end position="500"/>
    </location>
</feature>
<sequence>MGAAGSMSHGSPHCTGSSPSSPDPSAVEPFCPDPIAYLPPYVSDVRLAQPFSASSSTLLGRIPTAQELEEELQGQARMAAKVQEVENKKASKARSREGVRGQWWPCETTDAELRELQNEGMISEHWSFTRDSDIPNPDADERVMTKAWVERGLSLPCSEFFLSVLDTYGLQPHNICPNSYLLLSNFATLCEGHLGIRPDVKLWQFFFRVKKETKDKAMLNCGSMTFMLRPGRMYPPHDSHESVRYWNAGWFYVKNASVPNVHDGLPPFSNTPPEELASWSFIPTLAQTPILEKAARRISWLVHDGLTGAQLTLSWFTRRIQPLRYNARLMCAYTGADDLLRVTRHDLPADSLKRRFKTLVKIPRGQQVPELIKDISTHDKCPPLDSLAEENLRTILRVPVSGDSVEEDPEDPEEEEERVPRKAAPRPTKRSRAKVSGSDAGGSGEASAKKPRVVKPPPLDSRKAERQRLKMLSTAGKPSRPNIPGAANPNPTTARTNVQEHITKYMQKKSPAVGPSTPVPPSAPQAPLQPSPPPADQSPTPAAPTPPEVIPVSSDRASGDGSGGKGPINDETEGRKQGDAEVNSSGKAEATTGDMVVFPKNFGDPADLTSTPKAYATKFFNKLTEAEKWELEQDLLNAMLNNAWGKPDVETSEIQDVKKNIGEFFDKLVCKQKEQKALHYELHKNIALQRRVTISQAEKIQHFQAENAALKKQLSEAQGASSSLAAASSELETLRAAHKNLEAKLAVAEQKISEKNSELIRKTGEFELKRQTDSDIIQKQQKEIGGLRKYMETAESCWDLLNSDVMDPLGYDEERRSQFPRDDLLQLAGEDCKDLISASRKICHNLNIKKSRVCDVRKLIKRMDLLPELVVDLQSSSARGAAAMSLAMCLAHNPSLNLDRVTSGVPPECNVNALLDAVSGYDTRIARRIRHDEFYEKVVLPADEPLEAEHLEDREAENRPAQSGSQYTWTSSKNQGGAASPTAAGAEEDEDVSSPAKDAEKEAPTDAGGADANVETSPVEGEVKT</sequence>
<feature type="region of interest" description="Disordered" evidence="2">
    <location>
        <begin position="398"/>
        <end position="591"/>
    </location>
</feature>
<feature type="compositionally biased region" description="Acidic residues" evidence="2">
    <location>
        <begin position="404"/>
        <end position="417"/>
    </location>
</feature>
<dbReference type="PANTHER" id="PTHR33026:SF7">
    <property type="entry name" value="OS03G0100275 PROTEIN"/>
    <property type="match status" value="1"/>
</dbReference>
<evidence type="ECO:0000256" key="2">
    <source>
        <dbReference type="SAM" id="MobiDB-lite"/>
    </source>
</evidence>
<gene>
    <name evidence="4" type="ORF">QYE76_001016</name>
</gene>
<keyword evidence="1" id="KW-0175">Coiled coil</keyword>
<comment type="caution">
    <text evidence="4">The sequence shown here is derived from an EMBL/GenBank/DDBJ whole genome shotgun (WGS) entry which is preliminary data.</text>
</comment>
<dbReference type="PANTHER" id="PTHR33026">
    <property type="entry name" value="OS06G0360600 PROTEIN"/>
    <property type="match status" value="1"/>
</dbReference>
<feature type="compositionally biased region" description="Basic residues" evidence="2">
    <location>
        <begin position="421"/>
        <end position="433"/>
    </location>
</feature>
<feature type="compositionally biased region" description="Polar residues" evidence="2">
    <location>
        <begin position="960"/>
        <end position="977"/>
    </location>
</feature>
<protein>
    <recommendedName>
        <fullName evidence="3">Transposase (putative) gypsy type domain-containing protein</fullName>
    </recommendedName>
</protein>
<feature type="compositionally biased region" description="Pro residues" evidence="2">
    <location>
        <begin position="517"/>
        <end position="549"/>
    </location>
</feature>
<organism evidence="4 5">
    <name type="scientific">Lolium multiflorum</name>
    <name type="common">Italian ryegrass</name>
    <name type="synonym">Lolium perenne subsp. multiflorum</name>
    <dbReference type="NCBI Taxonomy" id="4521"/>
    <lineage>
        <taxon>Eukaryota</taxon>
        <taxon>Viridiplantae</taxon>
        <taxon>Streptophyta</taxon>
        <taxon>Embryophyta</taxon>
        <taxon>Tracheophyta</taxon>
        <taxon>Spermatophyta</taxon>
        <taxon>Magnoliopsida</taxon>
        <taxon>Liliopsida</taxon>
        <taxon>Poales</taxon>
        <taxon>Poaceae</taxon>
        <taxon>BOP clade</taxon>
        <taxon>Pooideae</taxon>
        <taxon>Poodae</taxon>
        <taxon>Poeae</taxon>
        <taxon>Poeae Chloroplast Group 2 (Poeae type)</taxon>
        <taxon>Loliodinae</taxon>
        <taxon>Loliinae</taxon>
        <taxon>Lolium</taxon>
    </lineage>
</organism>
<evidence type="ECO:0000313" key="5">
    <source>
        <dbReference type="Proteomes" id="UP001231189"/>
    </source>
</evidence>
<dbReference type="AlphaFoldDB" id="A0AAD8VZA3"/>
<feature type="domain" description="Transposase (putative) gypsy type" evidence="3">
    <location>
        <begin position="143"/>
        <end position="210"/>
    </location>
</feature>
<evidence type="ECO:0000259" key="3">
    <source>
        <dbReference type="Pfam" id="PF04195"/>
    </source>
</evidence>
<proteinExistence type="predicted"/>
<feature type="region of interest" description="Disordered" evidence="2">
    <location>
        <begin position="1"/>
        <end position="30"/>
    </location>
</feature>
<dbReference type="InterPro" id="IPR007321">
    <property type="entry name" value="Transposase_28"/>
</dbReference>
<name>A0AAD8VZA3_LOLMU</name>
<dbReference type="Pfam" id="PF04195">
    <property type="entry name" value="Transposase_28"/>
    <property type="match status" value="1"/>
</dbReference>
<feature type="region of interest" description="Disordered" evidence="2">
    <location>
        <begin position="952"/>
        <end position="1025"/>
    </location>
</feature>
<dbReference type="EMBL" id="JAUUTY010000005">
    <property type="protein sequence ID" value="KAK1626701.1"/>
    <property type="molecule type" value="Genomic_DNA"/>
</dbReference>